<dbReference type="PANTHER" id="PTHR30289">
    <property type="entry name" value="UNCHARACTERIZED PROTEIN YBCL-RELATED"/>
    <property type="match status" value="1"/>
</dbReference>
<dbReference type="EMBL" id="LCRD01000034">
    <property type="protein sequence ID" value="KKW29752.1"/>
    <property type="molecule type" value="Genomic_DNA"/>
</dbReference>
<dbReference type="Gene3D" id="3.90.280.10">
    <property type="entry name" value="PEBP-like"/>
    <property type="match status" value="1"/>
</dbReference>
<dbReference type="Proteomes" id="UP000034846">
    <property type="component" value="Unassembled WGS sequence"/>
</dbReference>
<reference evidence="1 2" key="1">
    <citation type="journal article" date="2015" name="Nature">
        <title>rRNA introns, odd ribosomes, and small enigmatic genomes across a large radiation of phyla.</title>
        <authorList>
            <person name="Brown C.T."/>
            <person name="Hug L.A."/>
            <person name="Thomas B.C."/>
            <person name="Sharon I."/>
            <person name="Castelle C.J."/>
            <person name="Singh A."/>
            <person name="Wilkins M.J."/>
            <person name="Williams K.H."/>
            <person name="Banfield J.F."/>
        </authorList>
    </citation>
    <scope>NUCLEOTIDE SEQUENCE [LARGE SCALE GENOMIC DNA]</scope>
</reference>
<sequence>MNPELHLDAVPAAAKSLVILVDDPDSPSGNWLHWSVWNIAPSTRLIPEDSVPAGALEGETDFSETGYGGPCPASGEHEYRFIAYALDTTLNLPHGSVRIAIEQAIEGHVISLATLTGRYQRIKMRALAHA</sequence>
<dbReference type="PANTHER" id="PTHR30289:SF1">
    <property type="entry name" value="PEBP (PHOSPHATIDYLETHANOLAMINE-BINDING PROTEIN) FAMILY PROTEIN"/>
    <property type="match status" value="1"/>
</dbReference>
<dbReference type="InterPro" id="IPR005247">
    <property type="entry name" value="YbhB_YbcL/LppC-like"/>
</dbReference>
<dbReference type="NCBIfam" id="TIGR00481">
    <property type="entry name" value="YbhB/YbcL family Raf kinase inhibitor-like protein"/>
    <property type="match status" value="1"/>
</dbReference>
<comment type="caution">
    <text evidence="1">The sequence shown here is derived from an EMBL/GenBank/DDBJ whole genome shotgun (WGS) entry which is preliminary data.</text>
</comment>
<organism evidence="1 2">
    <name type="scientific">Candidatus Uhrbacteria bacterium GW2011_GWD2_52_7</name>
    <dbReference type="NCBI Taxonomy" id="1618989"/>
    <lineage>
        <taxon>Bacteria</taxon>
        <taxon>Candidatus Uhriibacteriota</taxon>
    </lineage>
</organism>
<dbReference type="AlphaFoldDB" id="A0A0G1ZNM7"/>
<dbReference type="Pfam" id="PF01161">
    <property type="entry name" value="PBP"/>
    <property type="match status" value="1"/>
</dbReference>
<protein>
    <submittedName>
        <fullName evidence="1">Phospholipid-binding protein, PBP family</fullName>
    </submittedName>
</protein>
<evidence type="ECO:0000313" key="2">
    <source>
        <dbReference type="Proteomes" id="UP000034846"/>
    </source>
</evidence>
<dbReference type="CDD" id="cd00865">
    <property type="entry name" value="PEBP_bact_arch"/>
    <property type="match status" value="1"/>
</dbReference>
<name>A0A0G1ZNM7_9BACT</name>
<dbReference type="SUPFAM" id="SSF49777">
    <property type="entry name" value="PEBP-like"/>
    <property type="match status" value="1"/>
</dbReference>
<dbReference type="InterPro" id="IPR008914">
    <property type="entry name" value="PEBP"/>
</dbReference>
<evidence type="ECO:0000313" key="1">
    <source>
        <dbReference type="EMBL" id="KKW29752.1"/>
    </source>
</evidence>
<proteinExistence type="predicted"/>
<gene>
    <name evidence="1" type="ORF">UY72_C0034G0005</name>
</gene>
<dbReference type="InterPro" id="IPR036610">
    <property type="entry name" value="PEBP-like_sf"/>
</dbReference>
<accession>A0A0G1ZNM7</accession>